<evidence type="ECO:0000313" key="2">
    <source>
        <dbReference type="Proteomes" id="UP000886501"/>
    </source>
</evidence>
<accession>A0ACB6ZSR9</accession>
<name>A0ACB6ZSR9_THEGA</name>
<evidence type="ECO:0000313" key="1">
    <source>
        <dbReference type="EMBL" id="KAF9652682.1"/>
    </source>
</evidence>
<reference evidence="1" key="1">
    <citation type="submission" date="2019-10" db="EMBL/GenBank/DDBJ databases">
        <authorList>
            <consortium name="DOE Joint Genome Institute"/>
            <person name="Kuo A."/>
            <person name="Miyauchi S."/>
            <person name="Kiss E."/>
            <person name="Drula E."/>
            <person name="Kohler A."/>
            <person name="Sanchez-Garcia M."/>
            <person name="Andreopoulos B."/>
            <person name="Barry K.W."/>
            <person name="Bonito G."/>
            <person name="Buee M."/>
            <person name="Carver A."/>
            <person name="Chen C."/>
            <person name="Cichocki N."/>
            <person name="Clum A."/>
            <person name="Culley D."/>
            <person name="Crous P.W."/>
            <person name="Fauchery L."/>
            <person name="Girlanda M."/>
            <person name="Hayes R."/>
            <person name="Keri Z."/>
            <person name="Labutti K."/>
            <person name="Lipzen A."/>
            <person name="Lombard V."/>
            <person name="Magnuson J."/>
            <person name="Maillard F."/>
            <person name="Morin E."/>
            <person name="Murat C."/>
            <person name="Nolan M."/>
            <person name="Ohm R."/>
            <person name="Pangilinan J."/>
            <person name="Pereira M."/>
            <person name="Perotto S."/>
            <person name="Peter M."/>
            <person name="Riley R."/>
            <person name="Sitrit Y."/>
            <person name="Stielow B."/>
            <person name="Szollosi G."/>
            <person name="Zifcakova L."/>
            <person name="Stursova M."/>
            <person name="Spatafora J.W."/>
            <person name="Tedersoo L."/>
            <person name="Vaario L.-M."/>
            <person name="Yamada A."/>
            <person name="Yan M."/>
            <person name="Wang P."/>
            <person name="Xu J."/>
            <person name="Bruns T."/>
            <person name="Baldrian P."/>
            <person name="Vilgalys R."/>
            <person name="Henrissat B."/>
            <person name="Grigoriev I.V."/>
            <person name="Hibbett D."/>
            <person name="Nagy L.G."/>
            <person name="Martin F.M."/>
        </authorList>
    </citation>
    <scope>NUCLEOTIDE SEQUENCE</scope>
    <source>
        <strain evidence="1">P2</strain>
    </source>
</reference>
<reference evidence="1" key="2">
    <citation type="journal article" date="2020" name="Nat. Commun.">
        <title>Large-scale genome sequencing of mycorrhizal fungi provides insights into the early evolution of symbiotic traits.</title>
        <authorList>
            <person name="Miyauchi S."/>
            <person name="Kiss E."/>
            <person name="Kuo A."/>
            <person name="Drula E."/>
            <person name="Kohler A."/>
            <person name="Sanchez-Garcia M."/>
            <person name="Morin E."/>
            <person name="Andreopoulos B."/>
            <person name="Barry K.W."/>
            <person name="Bonito G."/>
            <person name="Buee M."/>
            <person name="Carver A."/>
            <person name="Chen C."/>
            <person name="Cichocki N."/>
            <person name="Clum A."/>
            <person name="Culley D."/>
            <person name="Crous P.W."/>
            <person name="Fauchery L."/>
            <person name="Girlanda M."/>
            <person name="Hayes R.D."/>
            <person name="Keri Z."/>
            <person name="LaButti K."/>
            <person name="Lipzen A."/>
            <person name="Lombard V."/>
            <person name="Magnuson J."/>
            <person name="Maillard F."/>
            <person name="Murat C."/>
            <person name="Nolan M."/>
            <person name="Ohm R.A."/>
            <person name="Pangilinan J."/>
            <person name="Pereira M.F."/>
            <person name="Perotto S."/>
            <person name="Peter M."/>
            <person name="Pfister S."/>
            <person name="Riley R."/>
            <person name="Sitrit Y."/>
            <person name="Stielow J.B."/>
            <person name="Szollosi G."/>
            <person name="Zifcakova L."/>
            <person name="Stursova M."/>
            <person name="Spatafora J.W."/>
            <person name="Tedersoo L."/>
            <person name="Vaario L.M."/>
            <person name="Yamada A."/>
            <person name="Yan M."/>
            <person name="Wang P."/>
            <person name="Xu J."/>
            <person name="Bruns T."/>
            <person name="Baldrian P."/>
            <person name="Vilgalys R."/>
            <person name="Dunand C."/>
            <person name="Henrissat B."/>
            <person name="Grigoriev I.V."/>
            <person name="Hibbett D."/>
            <person name="Nagy L.G."/>
            <person name="Martin F.M."/>
        </authorList>
    </citation>
    <scope>NUCLEOTIDE SEQUENCE</scope>
    <source>
        <strain evidence="1">P2</strain>
    </source>
</reference>
<sequence>MSSLTVGAHTTRLPLKSPEPKSLSLLHNPDQEAGKALMDSVSQNVWNSDLNRYLALCGFTLVLYDYILTFPAELDRFWSPLHIRQWGTFIFVVNRYVGLWGHVPIIYSYFFVPSPSLMVGQQDSKCYPLQKYHQFLAVVVQTSVGAILLTRVYALWERNRIILWSLLAYYVGFAGFAAWAITQGKSQTHPLVPPTSLGCISALSKDEGFYFGLVWGGIMIFDSTVFALTLYRSVTLWRQGSRGLVHVVMRDGVMYYAVLGFSTLSNALTFLLGSALTRGINTLMTNMLACALCSRLMLNLRDPRINKHPREAGDTYGSPSSTEPLVLTTVVMNDMSTFQTGAGRRSTSPPGIEAMPRT</sequence>
<proteinExistence type="predicted"/>
<dbReference type="EMBL" id="MU117967">
    <property type="protein sequence ID" value="KAF9652682.1"/>
    <property type="molecule type" value="Genomic_DNA"/>
</dbReference>
<gene>
    <name evidence="1" type="ORF">BDM02DRAFT_3108761</name>
</gene>
<keyword evidence="2" id="KW-1185">Reference proteome</keyword>
<protein>
    <submittedName>
        <fullName evidence="1">Uncharacterized protein</fullName>
    </submittedName>
</protein>
<comment type="caution">
    <text evidence="1">The sequence shown here is derived from an EMBL/GenBank/DDBJ whole genome shotgun (WGS) entry which is preliminary data.</text>
</comment>
<organism evidence="1 2">
    <name type="scientific">Thelephora ganbajun</name>
    <name type="common">Ganba fungus</name>
    <dbReference type="NCBI Taxonomy" id="370292"/>
    <lineage>
        <taxon>Eukaryota</taxon>
        <taxon>Fungi</taxon>
        <taxon>Dikarya</taxon>
        <taxon>Basidiomycota</taxon>
        <taxon>Agaricomycotina</taxon>
        <taxon>Agaricomycetes</taxon>
        <taxon>Thelephorales</taxon>
        <taxon>Thelephoraceae</taxon>
        <taxon>Thelephora</taxon>
    </lineage>
</organism>
<dbReference type="Proteomes" id="UP000886501">
    <property type="component" value="Unassembled WGS sequence"/>
</dbReference>